<accession>A0A8J6BNQ1</accession>
<gene>
    <name evidence="2" type="ORF">GDO78_020849</name>
</gene>
<protein>
    <submittedName>
        <fullName evidence="2">Uncharacterized protein</fullName>
    </submittedName>
</protein>
<sequence>MQGDSLKAPLFRHSMPPPCSRQTTGPALPPTLQADYLPDSRAAVNLNYCGSSTYKSTCNSSKCGRGNCKRRQTEGYHLL</sequence>
<feature type="region of interest" description="Disordered" evidence="1">
    <location>
        <begin position="1"/>
        <end position="28"/>
    </location>
</feature>
<evidence type="ECO:0000256" key="1">
    <source>
        <dbReference type="SAM" id="MobiDB-lite"/>
    </source>
</evidence>
<keyword evidence="3" id="KW-1185">Reference proteome</keyword>
<evidence type="ECO:0000313" key="2">
    <source>
        <dbReference type="EMBL" id="KAG9463888.1"/>
    </source>
</evidence>
<organism evidence="2 3">
    <name type="scientific">Eleutherodactylus coqui</name>
    <name type="common">Puerto Rican coqui</name>
    <dbReference type="NCBI Taxonomy" id="57060"/>
    <lineage>
        <taxon>Eukaryota</taxon>
        <taxon>Metazoa</taxon>
        <taxon>Chordata</taxon>
        <taxon>Craniata</taxon>
        <taxon>Vertebrata</taxon>
        <taxon>Euteleostomi</taxon>
        <taxon>Amphibia</taxon>
        <taxon>Batrachia</taxon>
        <taxon>Anura</taxon>
        <taxon>Neobatrachia</taxon>
        <taxon>Hyloidea</taxon>
        <taxon>Eleutherodactylidae</taxon>
        <taxon>Eleutherodactylinae</taxon>
        <taxon>Eleutherodactylus</taxon>
        <taxon>Eleutherodactylus</taxon>
    </lineage>
</organism>
<comment type="caution">
    <text evidence="2">The sequence shown here is derived from an EMBL/GenBank/DDBJ whole genome shotgun (WGS) entry which is preliminary data.</text>
</comment>
<name>A0A8J6BNQ1_ELECQ</name>
<dbReference type="Proteomes" id="UP000770717">
    <property type="component" value="Unassembled WGS sequence"/>
</dbReference>
<dbReference type="EMBL" id="WNTK01005601">
    <property type="protein sequence ID" value="KAG9463888.1"/>
    <property type="molecule type" value="Genomic_DNA"/>
</dbReference>
<dbReference type="AlphaFoldDB" id="A0A8J6BNQ1"/>
<reference evidence="2" key="1">
    <citation type="thesis" date="2020" institute="ProQuest LLC" country="789 East Eisenhower Parkway, Ann Arbor, MI, USA">
        <title>Comparative Genomics and Chromosome Evolution.</title>
        <authorList>
            <person name="Mudd A.B."/>
        </authorList>
    </citation>
    <scope>NUCLEOTIDE SEQUENCE</scope>
    <source>
        <strain evidence="2">HN-11 Male</strain>
        <tissue evidence="2">Kidney and liver</tissue>
    </source>
</reference>
<evidence type="ECO:0000313" key="3">
    <source>
        <dbReference type="Proteomes" id="UP000770717"/>
    </source>
</evidence>
<proteinExistence type="predicted"/>